<feature type="transmembrane region" description="Helical" evidence="7">
    <location>
        <begin position="230"/>
        <end position="249"/>
    </location>
</feature>
<evidence type="ECO:0000313" key="9">
    <source>
        <dbReference type="Proteomes" id="UP001222932"/>
    </source>
</evidence>
<feature type="transmembrane region" description="Helical" evidence="7">
    <location>
        <begin position="87"/>
        <end position="107"/>
    </location>
</feature>
<feature type="compositionally biased region" description="Low complexity" evidence="6">
    <location>
        <begin position="51"/>
        <end position="67"/>
    </location>
</feature>
<dbReference type="GO" id="GO:0016020">
    <property type="term" value="C:membrane"/>
    <property type="evidence" value="ECO:0007669"/>
    <property type="project" value="UniProtKB-SubCell"/>
</dbReference>
<name>A0AAD3TTK1_9TREE</name>
<proteinExistence type="inferred from homology"/>
<organism evidence="8 9">
    <name type="scientific">Cutaneotrichosporon spelunceum</name>
    <dbReference type="NCBI Taxonomy" id="1672016"/>
    <lineage>
        <taxon>Eukaryota</taxon>
        <taxon>Fungi</taxon>
        <taxon>Dikarya</taxon>
        <taxon>Basidiomycota</taxon>
        <taxon>Agaricomycotina</taxon>
        <taxon>Tremellomycetes</taxon>
        <taxon>Trichosporonales</taxon>
        <taxon>Trichosporonaceae</taxon>
        <taxon>Cutaneotrichosporon</taxon>
    </lineage>
</organism>
<comment type="caution">
    <text evidence="8">The sequence shown here is derived from an EMBL/GenBank/DDBJ whole genome shotgun (WGS) entry which is preliminary data.</text>
</comment>
<gene>
    <name evidence="8" type="ORF">CspeluHIS016_0301170</name>
</gene>
<dbReference type="PANTHER" id="PTHR31885">
    <property type="entry name" value="GH04784P"/>
    <property type="match status" value="1"/>
</dbReference>
<comment type="similarity">
    <text evidence="2">Belongs to the TMEM86 family.</text>
</comment>
<evidence type="ECO:0000256" key="1">
    <source>
        <dbReference type="ARBA" id="ARBA00004141"/>
    </source>
</evidence>
<feature type="transmembrane region" description="Helical" evidence="7">
    <location>
        <begin position="143"/>
        <end position="162"/>
    </location>
</feature>
<reference evidence="8" key="1">
    <citation type="journal article" date="2023" name="BMC Genomics">
        <title>Chromosome-level genome assemblies of Cutaneotrichosporon spp. (Trichosporonales, Basidiomycota) reveal imbalanced evolution between nucleotide sequences and chromosome synteny.</title>
        <authorList>
            <person name="Kobayashi Y."/>
            <person name="Kayamori A."/>
            <person name="Aoki K."/>
            <person name="Shiwa Y."/>
            <person name="Matsutani M."/>
            <person name="Fujita N."/>
            <person name="Sugita T."/>
            <person name="Iwasaki W."/>
            <person name="Tanaka N."/>
            <person name="Takashima M."/>
        </authorList>
    </citation>
    <scope>NUCLEOTIDE SEQUENCE</scope>
    <source>
        <strain evidence="8">HIS016</strain>
    </source>
</reference>
<accession>A0AAD3TTK1</accession>
<dbReference type="Proteomes" id="UP001222932">
    <property type="component" value="Unassembled WGS sequence"/>
</dbReference>
<evidence type="ECO:0000256" key="7">
    <source>
        <dbReference type="SAM" id="Phobius"/>
    </source>
</evidence>
<evidence type="ECO:0000313" key="8">
    <source>
        <dbReference type="EMBL" id="GMK56277.1"/>
    </source>
</evidence>
<dbReference type="Pfam" id="PF07947">
    <property type="entry name" value="YhhN"/>
    <property type="match status" value="1"/>
</dbReference>
<dbReference type="PANTHER" id="PTHR31885:SF6">
    <property type="entry name" value="GH04784P"/>
    <property type="match status" value="1"/>
</dbReference>
<dbReference type="EMBL" id="BTCM01000003">
    <property type="protein sequence ID" value="GMK56277.1"/>
    <property type="molecule type" value="Genomic_DNA"/>
</dbReference>
<keyword evidence="3 7" id="KW-0812">Transmembrane</keyword>
<evidence type="ECO:0000256" key="4">
    <source>
        <dbReference type="ARBA" id="ARBA00022989"/>
    </source>
</evidence>
<sequence length="251" mass="26588">MIPYKAGPLVTAAGLAGLLYSEWAGSYPGVWIFKPLASAGFLLTASPALAPSSKPHSHTPSSPSSSKKSSESKNPFSTPAAPSPRGVFNRSVFGSLVFCALGDVLLIPSRHSNAFFKAGLVAFLLGHIGFGASFIQGDLDPKTTLLAGAGQTIFAGIVWRWLSPSIPDDDRFPVALYTVVLAAMGALAIGGASSWKGKKKWTQIAGALLFELSDLCVARQQFVVDSYWNPAIGLPLYYLSTTLLATLVWPW</sequence>
<protein>
    <recommendedName>
        <fullName evidence="10">YhhN-like protein</fullName>
    </recommendedName>
</protein>
<evidence type="ECO:0000256" key="3">
    <source>
        <dbReference type="ARBA" id="ARBA00022692"/>
    </source>
</evidence>
<evidence type="ECO:0000256" key="2">
    <source>
        <dbReference type="ARBA" id="ARBA00007375"/>
    </source>
</evidence>
<dbReference type="GO" id="GO:0016787">
    <property type="term" value="F:hydrolase activity"/>
    <property type="evidence" value="ECO:0007669"/>
    <property type="project" value="TreeGrafter"/>
</dbReference>
<comment type="subcellular location">
    <subcellularLocation>
        <location evidence="1">Membrane</location>
        <topology evidence="1">Multi-pass membrane protein</topology>
    </subcellularLocation>
</comment>
<evidence type="ECO:0000256" key="6">
    <source>
        <dbReference type="SAM" id="MobiDB-lite"/>
    </source>
</evidence>
<feature type="transmembrane region" description="Helical" evidence="7">
    <location>
        <begin position="114"/>
        <end position="137"/>
    </location>
</feature>
<evidence type="ECO:0000256" key="5">
    <source>
        <dbReference type="ARBA" id="ARBA00023136"/>
    </source>
</evidence>
<keyword evidence="4 7" id="KW-1133">Transmembrane helix</keyword>
<feature type="transmembrane region" description="Helical" evidence="7">
    <location>
        <begin position="174"/>
        <end position="195"/>
    </location>
</feature>
<evidence type="ECO:0008006" key="10">
    <source>
        <dbReference type="Google" id="ProtNLM"/>
    </source>
</evidence>
<reference evidence="8" key="2">
    <citation type="submission" date="2023-06" db="EMBL/GenBank/DDBJ databases">
        <authorList>
            <person name="Kobayashi Y."/>
            <person name="Kayamori A."/>
            <person name="Aoki K."/>
            <person name="Shiwa Y."/>
            <person name="Fujita N."/>
            <person name="Sugita T."/>
            <person name="Iwasaki W."/>
            <person name="Tanaka N."/>
            <person name="Takashima M."/>
        </authorList>
    </citation>
    <scope>NUCLEOTIDE SEQUENCE</scope>
    <source>
        <strain evidence="8">HIS016</strain>
    </source>
</reference>
<keyword evidence="5 7" id="KW-0472">Membrane</keyword>
<feature type="region of interest" description="Disordered" evidence="6">
    <location>
        <begin position="51"/>
        <end position="82"/>
    </location>
</feature>
<dbReference type="AlphaFoldDB" id="A0AAD3TTK1"/>
<keyword evidence="9" id="KW-1185">Reference proteome</keyword>
<dbReference type="InterPro" id="IPR012506">
    <property type="entry name" value="TMEM86B-like"/>
</dbReference>